<dbReference type="AlphaFoldDB" id="A0A3Q0DWH8"/>
<protein>
    <submittedName>
        <fullName evidence="2">Uncharacterized protein LOC103258141</fullName>
    </submittedName>
</protein>
<dbReference type="Proteomes" id="UP000189704">
    <property type="component" value="Unplaced"/>
</dbReference>
<keyword evidence="1" id="KW-1185">Reference proteome</keyword>
<dbReference type="RefSeq" id="XP_021566952.1">
    <property type="nucleotide sequence ID" value="XM_021711277.1"/>
</dbReference>
<name>A0A3Q0DWH8_CARSF</name>
<dbReference type="GeneID" id="103258141"/>
<dbReference type="KEGG" id="csyr:103258141"/>
<gene>
    <name evidence="2" type="primary">LOC103258141</name>
</gene>
<accession>A0A3Q0DWH8</accession>
<reference evidence="2" key="1">
    <citation type="submission" date="2025-08" db="UniProtKB">
        <authorList>
            <consortium name="RefSeq"/>
        </authorList>
    </citation>
    <scope>IDENTIFICATION</scope>
</reference>
<evidence type="ECO:0000313" key="2">
    <source>
        <dbReference type="RefSeq" id="XP_021566952.1"/>
    </source>
</evidence>
<sequence>MRIFPLASSWRSIAFTSSLSVSQRLELVQVQSYENTLKETQSAARRKQLWQHVSDCLPRTQVTAVKGGLREKNIQRRPMPDASEITLTACSMRHFVPAFLFYWQRLKLSR</sequence>
<proteinExistence type="predicted"/>
<organism evidence="1 2">
    <name type="scientific">Carlito syrichta</name>
    <name type="common">Philippine tarsier</name>
    <name type="synonym">Tarsius syrichta</name>
    <dbReference type="NCBI Taxonomy" id="1868482"/>
    <lineage>
        <taxon>Eukaryota</taxon>
        <taxon>Metazoa</taxon>
        <taxon>Chordata</taxon>
        <taxon>Craniata</taxon>
        <taxon>Vertebrata</taxon>
        <taxon>Euteleostomi</taxon>
        <taxon>Mammalia</taxon>
        <taxon>Eutheria</taxon>
        <taxon>Euarchontoglires</taxon>
        <taxon>Primates</taxon>
        <taxon>Haplorrhini</taxon>
        <taxon>Tarsiiformes</taxon>
        <taxon>Tarsiidae</taxon>
        <taxon>Carlito</taxon>
    </lineage>
</organism>
<evidence type="ECO:0000313" key="1">
    <source>
        <dbReference type="Proteomes" id="UP000189704"/>
    </source>
</evidence>